<comment type="catalytic activity">
    <reaction evidence="2">
        <text>1-(5-phospho-beta-D-ribosyl)-ATP + H2O = 1-(5-phospho-beta-D-ribosyl)-5'-AMP + diphosphate + H(+)</text>
        <dbReference type="Rhea" id="RHEA:22828"/>
        <dbReference type="ChEBI" id="CHEBI:15377"/>
        <dbReference type="ChEBI" id="CHEBI:15378"/>
        <dbReference type="ChEBI" id="CHEBI:33019"/>
        <dbReference type="ChEBI" id="CHEBI:59457"/>
        <dbReference type="ChEBI" id="CHEBI:73183"/>
        <dbReference type="EC" id="3.6.1.31"/>
    </reaction>
</comment>
<comment type="pathway">
    <text evidence="5">Amino-acid biosynthesis; L-histidine biosynthesis; L-histidine from 5-phospho-alpha-D-ribose 1-diphosphate: step 3/9.</text>
</comment>
<feature type="region of interest" description="Disordered" evidence="23">
    <location>
        <begin position="421"/>
        <end position="449"/>
    </location>
</feature>
<dbReference type="GO" id="GO:0000105">
    <property type="term" value="P:L-histidine biosynthetic process"/>
    <property type="evidence" value="ECO:0007669"/>
    <property type="project" value="UniProtKB-UniPathway"/>
</dbReference>
<accession>A0A316ZF58</accession>
<feature type="compositionally biased region" description="Low complexity" evidence="23">
    <location>
        <begin position="433"/>
        <end position="448"/>
    </location>
</feature>
<evidence type="ECO:0000256" key="11">
    <source>
        <dbReference type="ARBA" id="ARBA00017884"/>
    </source>
</evidence>
<evidence type="ECO:0000256" key="3">
    <source>
        <dbReference type="ARBA" id="ARBA00001947"/>
    </source>
</evidence>
<evidence type="ECO:0000256" key="16">
    <source>
        <dbReference type="ARBA" id="ARBA00022833"/>
    </source>
</evidence>
<evidence type="ECO:0000256" key="12">
    <source>
        <dbReference type="ARBA" id="ARBA00022605"/>
    </source>
</evidence>
<gene>
    <name evidence="25" type="ORF">FA09DRAFT_327823</name>
</gene>
<dbReference type="PROSITE" id="PS00611">
    <property type="entry name" value="HISOL_DEHYDROGENASE"/>
    <property type="match status" value="1"/>
</dbReference>
<dbReference type="GO" id="GO:0046872">
    <property type="term" value="F:metal ion binding"/>
    <property type="evidence" value="ECO:0007669"/>
    <property type="project" value="UniProtKB-KW"/>
</dbReference>
<keyword evidence="12" id="KW-0028">Amino-acid biosynthesis</keyword>
<dbReference type="InterPro" id="IPR021130">
    <property type="entry name" value="PRib-ATP_PPHydrolase-like"/>
</dbReference>
<dbReference type="RefSeq" id="XP_025600659.1">
    <property type="nucleotide sequence ID" value="XM_025741545.1"/>
</dbReference>
<evidence type="ECO:0000256" key="23">
    <source>
        <dbReference type="SAM" id="MobiDB-lite"/>
    </source>
</evidence>
<keyword evidence="18" id="KW-0560">Oxidoreductase</keyword>
<dbReference type="Gene3D" id="1.10.287.1080">
    <property type="entry name" value="MazG-like"/>
    <property type="match status" value="1"/>
</dbReference>
<evidence type="ECO:0000256" key="20">
    <source>
        <dbReference type="ARBA" id="ARBA00023102"/>
    </source>
</evidence>
<dbReference type="GeneID" id="37269089"/>
<dbReference type="UniPathway" id="UPA00031">
    <property type="reaction ID" value="UER00007"/>
</dbReference>
<dbReference type="GO" id="GO:0004635">
    <property type="term" value="F:phosphoribosyl-AMP cyclohydrolase activity"/>
    <property type="evidence" value="ECO:0007669"/>
    <property type="project" value="UniProtKB-EC"/>
</dbReference>
<evidence type="ECO:0000256" key="10">
    <source>
        <dbReference type="ARBA" id="ARBA00012965"/>
    </source>
</evidence>
<comment type="catalytic activity">
    <reaction evidence="1">
        <text>1-(5-phospho-beta-D-ribosyl)-5'-AMP + H2O = 1-(5-phospho-beta-D-ribosyl)-5-[(5-phospho-beta-D-ribosylamino)methylideneamino]imidazole-4-carboxamide</text>
        <dbReference type="Rhea" id="RHEA:20049"/>
        <dbReference type="ChEBI" id="CHEBI:15377"/>
        <dbReference type="ChEBI" id="CHEBI:58435"/>
        <dbReference type="ChEBI" id="CHEBI:59457"/>
        <dbReference type="EC" id="3.5.4.19"/>
    </reaction>
</comment>
<dbReference type="InterPro" id="IPR012131">
    <property type="entry name" value="Hstdl_DH"/>
</dbReference>
<evidence type="ECO:0000259" key="24">
    <source>
        <dbReference type="Pfam" id="PF01502"/>
    </source>
</evidence>
<dbReference type="NCBIfam" id="TIGR03188">
    <property type="entry name" value="histidine_hisI"/>
    <property type="match status" value="1"/>
</dbReference>
<keyword evidence="15" id="KW-0378">Hydrolase</keyword>
<dbReference type="FunFam" id="3.40.50.1980:FF:000001">
    <property type="entry name" value="Histidinol dehydrogenase"/>
    <property type="match status" value="1"/>
</dbReference>
<feature type="domain" description="Phosphoribosyl-AMP cyclohydrolase" evidence="24">
    <location>
        <begin position="247"/>
        <end position="323"/>
    </location>
</feature>
<dbReference type="AlphaFoldDB" id="A0A316ZF58"/>
<keyword evidence="19" id="KW-0520">NAD</keyword>
<dbReference type="FunFam" id="1.10.287.1080:FF:000002">
    <property type="entry name" value="Histidine biosynthesis bifunctional protein HisIE"/>
    <property type="match status" value="1"/>
</dbReference>
<dbReference type="InterPro" id="IPR016161">
    <property type="entry name" value="Ald_DH/histidinol_DH"/>
</dbReference>
<dbReference type="PANTHER" id="PTHR21256:SF2">
    <property type="entry name" value="HISTIDINE BIOSYNTHESIS TRIFUNCTIONAL PROTEIN"/>
    <property type="match status" value="1"/>
</dbReference>
<evidence type="ECO:0000256" key="1">
    <source>
        <dbReference type="ARBA" id="ARBA00000024"/>
    </source>
</evidence>
<comment type="pathway">
    <text evidence="4">Amino-acid biosynthesis; L-histidine biosynthesis; L-histidine from 5-phospho-alpha-D-ribose 1-diphosphate: step 9/9.</text>
</comment>
<dbReference type="Gene3D" id="3.40.50.1980">
    <property type="entry name" value="Nitrogenase molybdenum iron protein domain"/>
    <property type="match status" value="2"/>
</dbReference>
<dbReference type="Proteomes" id="UP000245946">
    <property type="component" value="Unassembled WGS sequence"/>
</dbReference>
<dbReference type="OrthoDB" id="1703565at2759"/>
<dbReference type="PANTHER" id="PTHR21256">
    <property type="entry name" value="HISTIDINOL DEHYDROGENASE HDH"/>
    <property type="match status" value="1"/>
</dbReference>
<evidence type="ECO:0000256" key="14">
    <source>
        <dbReference type="ARBA" id="ARBA00022741"/>
    </source>
</evidence>
<keyword evidence="20" id="KW-0368">Histidine biosynthesis</keyword>
<evidence type="ECO:0000256" key="17">
    <source>
        <dbReference type="ARBA" id="ARBA00022840"/>
    </source>
</evidence>
<evidence type="ECO:0000256" key="19">
    <source>
        <dbReference type="ARBA" id="ARBA00023027"/>
    </source>
</evidence>
<protein>
    <recommendedName>
        <fullName evidence="11">Histidine biosynthesis trifunctional protein</fullName>
        <ecNumber evidence="10">1.1.1.23</ecNumber>
        <ecNumber evidence="9">3.5.4.19</ecNumber>
        <ecNumber evidence="8">3.6.1.31</ecNumber>
    </recommendedName>
</protein>
<keyword evidence="21" id="KW-0511">Multifunctional enzyme</keyword>
<sequence length="922" mass="95650">MVTLGTTLLPLLDALPSPALLGVVSRAAPLLVPLHLLPDVLPLLPPTLPYIVHVTAINTPAPDALADLLDAGAEALLLDADTPPALALLGGNPPASLPAARILLHLPADSPAAAEPGALQGLAGLVVALPADSAAGSEAATAIAERFGAALGAAQSGKPVYLAPSGTLSPGAPAAVASLEDVASAAKAGASVVARTSALALLSEGQEAPAGSLDFIGALLAPLNSDRADGHFPTTVVSASLSTSLGLVYSSCASIRESLLTGAAVYQSRKRGLWRKGETSGATQEVVRVRFDCDADAVEFRVRQRAGAQHAGFCHLTQRDGCFGPQAGLAALESTLLARKAAAPPGSYTARLFSDPALLGAKLREEAAELAEAKDEDPQHVAFEAADLLYFALARCIRAGVGLEQVEASLDRKAKKVIRRTGDAKPQFAAEQAKSSAPNGAAAASAPAKKAEVDPNAPIKIQSYKLADISASERVALLKRPALKSAAIQELVRPILAAVKERGDAALLELTEKFDKAKLSTPMVQPPFATEAVMKRIKPEVKRAMDQAYANIHAFHLAQKRTGGNAKAADVGSGGVVAETGEEEEDAVLEVETMPGVVCRRFARPIERVGLYVPGGTAVLPSTALMLGVPAQVAKCPVRIIATPPRPDGSIAPEVLYAAHLVGATAILAAGGAQAVGALAYGTDAVPKVDKICGPGNQFVTAAKLLVQNDMDACVSIDMPAGPSEVLVIADATSNPDFVASDLLSQAEHGPDSQVVLVAIDLTDAQLDAIETAIDRQAKALPRCAYVRQAIEKSVTIRVPNREEAMRWSNDYAPEHLIIQTDRPEELAKATINAGSIFVGQWSPESCGDYASGTNHSLPTNAFARQYSGVNTDTFVKRITSQSLTADGLRALGPHVVHLAECEDLEAHANAVRLRLKALEKQ</sequence>
<dbReference type="InterPro" id="IPR038019">
    <property type="entry name" value="PRib_AMP_CycHydrolase_sf"/>
</dbReference>
<reference evidence="25 26" key="1">
    <citation type="journal article" date="2018" name="Mol. Biol. Evol.">
        <title>Broad Genomic Sampling Reveals a Smut Pathogenic Ancestry of the Fungal Clade Ustilaginomycotina.</title>
        <authorList>
            <person name="Kijpornyongpan T."/>
            <person name="Mondo S.J."/>
            <person name="Barry K."/>
            <person name="Sandor L."/>
            <person name="Lee J."/>
            <person name="Lipzen A."/>
            <person name="Pangilinan J."/>
            <person name="LaButti K."/>
            <person name="Hainaut M."/>
            <person name="Henrissat B."/>
            <person name="Grigoriev I.V."/>
            <person name="Spatafora J.W."/>
            <person name="Aime M.C."/>
        </authorList>
    </citation>
    <scope>NUCLEOTIDE SEQUENCE [LARGE SCALE GENOMIC DNA]</scope>
    <source>
        <strain evidence="25 26">MCA 4186</strain>
    </source>
</reference>
<keyword evidence="13" id="KW-0479">Metal-binding</keyword>
<evidence type="ECO:0000256" key="5">
    <source>
        <dbReference type="ARBA" id="ARBA00005169"/>
    </source>
</evidence>
<dbReference type="PIRSF" id="PIRSF001257">
    <property type="entry name" value="His_trifunctional"/>
    <property type="match status" value="1"/>
</dbReference>
<dbReference type="EMBL" id="KZ819285">
    <property type="protein sequence ID" value="PWO00381.1"/>
    <property type="molecule type" value="Genomic_DNA"/>
</dbReference>
<keyword evidence="14" id="KW-0547">Nucleotide-binding</keyword>
<dbReference type="SUPFAM" id="SSF53720">
    <property type="entry name" value="ALDH-like"/>
    <property type="match status" value="1"/>
</dbReference>
<dbReference type="EC" id="3.5.4.19" evidence="9"/>
<dbReference type="SUPFAM" id="SSF141734">
    <property type="entry name" value="HisI-like"/>
    <property type="match status" value="1"/>
</dbReference>
<evidence type="ECO:0000256" key="2">
    <source>
        <dbReference type="ARBA" id="ARBA00001460"/>
    </source>
</evidence>
<evidence type="ECO:0000256" key="13">
    <source>
        <dbReference type="ARBA" id="ARBA00022723"/>
    </source>
</evidence>
<evidence type="ECO:0000313" key="26">
    <source>
        <dbReference type="Proteomes" id="UP000245946"/>
    </source>
</evidence>
<comment type="pathway">
    <text evidence="6">Amino-acid biosynthesis; L-histidine biosynthesis; L-histidine from 5-phospho-alpha-D-ribose 1-diphosphate: step 2/9.</text>
</comment>
<evidence type="ECO:0000313" key="25">
    <source>
        <dbReference type="EMBL" id="PWO00381.1"/>
    </source>
</evidence>
<keyword evidence="16" id="KW-0862">Zinc</keyword>
<organism evidence="25 26">
    <name type="scientific">Tilletiopsis washingtonensis</name>
    <dbReference type="NCBI Taxonomy" id="58919"/>
    <lineage>
        <taxon>Eukaryota</taxon>
        <taxon>Fungi</taxon>
        <taxon>Dikarya</taxon>
        <taxon>Basidiomycota</taxon>
        <taxon>Ustilaginomycotina</taxon>
        <taxon>Exobasidiomycetes</taxon>
        <taxon>Entylomatales</taxon>
        <taxon>Entylomatales incertae sedis</taxon>
        <taxon>Tilletiopsis</taxon>
    </lineage>
</organism>
<dbReference type="STRING" id="58919.A0A316ZF58"/>
<comment type="catalytic activity">
    <reaction evidence="22">
        <text>L-histidinol + 2 NAD(+) + H2O = L-histidine + 2 NADH + 3 H(+)</text>
        <dbReference type="Rhea" id="RHEA:20641"/>
        <dbReference type="ChEBI" id="CHEBI:15377"/>
        <dbReference type="ChEBI" id="CHEBI:15378"/>
        <dbReference type="ChEBI" id="CHEBI:57540"/>
        <dbReference type="ChEBI" id="CHEBI:57595"/>
        <dbReference type="ChEBI" id="CHEBI:57699"/>
        <dbReference type="ChEBI" id="CHEBI:57945"/>
        <dbReference type="EC" id="1.1.1.23"/>
    </reaction>
</comment>
<evidence type="ECO:0000256" key="9">
    <source>
        <dbReference type="ARBA" id="ARBA00012721"/>
    </source>
</evidence>
<dbReference type="InterPro" id="IPR001692">
    <property type="entry name" value="Histidinol_DH_CS"/>
</dbReference>
<evidence type="ECO:0000256" key="15">
    <source>
        <dbReference type="ARBA" id="ARBA00022801"/>
    </source>
</evidence>
<dbReference type="Gene3D" id="3.10.20.810">
    <property type="entry name" value="Phosphoribosyl-AMP cyclohydrolase"/>
    <property type="match status" value="1"/>
</dbReference>
<dbReference type="HAMAP" id="MF_01024">
    <property type="entry name" value="HisD"/>
    <property type="match status" value="1"/>
</dbReference>
<dbReference type="NCBIfam" id="TIGR00069">
    <property type="entry name" value="hisD"/>
    <property type="match status" value="1"/>
</dbReference>
<dbReference type="GO" id="GO:0051287">
    <property type="term" value="F:NAD binding"/>
    <property type="evidence" value="ECO:0007669"/>
    <property type="project" value="InterPro"/>
</dbReference>
<dbReference type="GO" id="GO:0005829">
    <property type="term" value="C:cytosol"/>
    <property type="evidence" value="ECO:0007669"/>
    <property type="project" value="TreeGrafter"/>
</dbReference>
<dbReference type="GO" id="GO:0005524">
    <property type="term" value="F:ATP binding"/>
    <property type="evidence" value="ECO:0007669"/>
    <property type="project" value="UniProtKB-KW"/>
</dbReference>
<dbReference type="Pfam" id="PF00815">
    <property type="entry name" value="Histidinol_dh"/>
    <property type="match status" value="1"/>
</dbReference>
<dbReference type="InterPro" id="IPR008179">
    <property type="entry name" value="HisE"/>
</dbReference>
<dbReference type="EC" id="3.6.1.31" evidence="8"/>
<dbReference type="InterPro" id="IPR016298">
    <property type="entry name" value="Histidine_synth_trifunct"/>
</dbReference>
<dbReference type="GO" id="GO:0004399">
    <property type="term" value="F:histidinol dehydrogenase activity"/>
    <property type="evidence" value="ECO:0007669"/>
    <property type="project" value="UniProtKB-EC"/>
</dbReference>
<dbReference type="Pfam" id="PF01502">
    <property type="entry name" value="PRA-CH"/>
    <property type="match status" value="1"/>
</dbReference>
<keyword evidence="26" id="KW-1185">Reference proteome</keyword>
<dbReference type="SUPFAM" id="SSF101386">
    <property type="entry name" value="all-alpha NTP pyrophosphatases"/>
    <property type="match status" value="1"/>
</dbReference>
<comment type="similarity">
    <text evidence="7">In the C-terminal section; belongs to the histidinol dehydrogenase family.</text>
</comment>
<name>A0A316ZF58_9BASI</name>
<dbReference type="FunFam" id="3.40.50.1980:FF:000002">
    <property type="entry name" value="Histidinol dehydrogenase, chloroplastic"/>
    <property type="match status" value="1"/>
</dbReference>
<dbReference type="Pfam" id="PF01503">
    <property type="entry name" value="PRA-PH"/>
    <property type="match status" value="1"/>
</dbReference>
<evidence type="ECO:0000256" key="7">
    <source>
        <dbReference type="ARBA" id="ARBA00008260"/>
    </source>
</evidence>
<dbReference type="CDD" id="cd06572">
    <property type="entry name" value="Histidinol_dh"/>
    <property type="match status" value="1"/>
</dbReference>
<evidence type="ECO:0000256" key="8">
    <source>
        <dbReference type="ARBA" id="ARBA00012414"/>
    </source>
</evidence>
<evidence type="ECO:0000256" key="6">
    <source>
        <dbReference type="ARBA" id="ARBA00005204"/>
    </source>
</evidence>
<dbReference type="Gene3D" id="1.20.5.1300">
    <property type="match status" value="1"/>
</dbReference>
<dbReference type="EC" id="1.1.1.23" evidence="10"/>
<dbReference type="GO" id="GO:0004636">
    <property type="term" value="F:phosphoribosyl-ATP diphosphatase activity"/>
    <property type="evidence" value="ECO:0007669"/>
    <property type="project" value="UniProtKB-EC"/>
</dbReference>
<keyword evidence="17" id="KW-0067">ATP-binding</keyword>
<evidence type="ECO:0000256" key="18">
    <source>
        <dbReference type="ARBA" id="ARBA00023002"/>
    </source>
</evidence>
<evidence type="ECO:0000256" key="4">
    <source>
        <dbReference type="ARBA" id="ARBA00004940"/>
    </source>
</evidence>
<evidence type="ECO:0000256" key="22">
    <source>
        <dbReference type="ARBA" id="ARBA00049489"/>
    </source>
</evidence>
<evidence type="ECO:0000256" key="21">
    <source>
        <dbReference type="ARBA" id="ARBA00023268"/>
    </source>
</evidence>
<dbReference type="PRINTS" id="PR00083">
    <property type="entry name" value="HOLDHDRGNASE"/>
</dbReference>
<dbReference type="FunFam" id="1.20.5.1300:FF:000002">
    <property type="entry name" value="Histidinol dehydrogenase, chloroplastic"/>
    <property type="match status" value="1"/>
</dbReference>
<proteinExistence type="inferred from homology"/>
<comment type="cofactor">
    <cofactor evidence="3">
        <name>Zn(2+)</name>
        <dbReference type="ChEBI" id="CHEBI:29105"/>
    </cofactor>
</comment>
<dbReference type="InterPro" id="IPR002496">
    <property type="entry name" value="PRib_AMP_CycHydrolase_dom"/>
</dbReference>
<dbReference type="CDD" id="cd11546">
    <property type="entry name" value="NTP-PPase_His4"/>
    <property type="match status" value="1"/>
</dbReference>